<dbReference type="InterPro" id="IPR001041">
    <property type="entry name" value="2Fe-2S_ferredoxin-type"/>
</dbReference>
<keyword evidence="5" id="KW-0479">Metal-binding</keyword>
<dbReference type="InterPro" id="IPR036010">
    <property type="entry name" value="2Fe-2S_ferredoxin-like_sf"/>
</dbReference>
<dbReference type="AlphaFoldDB" id="A0A822XNV3"/>
<evidence type="ECO:0000256" key="7">
    <source>
        <dbReference type="ARBA" id="ARBA00023004"/>
    </source>
</evidence>
<keyword evidence="8" id="KW-0411">Iron-sulfur</keyword>
<keyword evidence="6" id="KW-0249">Electron transport</keyword>
<evidence type="ECO:0000259" key="11">
    <source>
        <dbReference type="PROSITE" id="PS51085"/>
    </source>
</evidence>
<dbReference type="SUPFAM" id="SSF54292">
    <property type="entry name" value="2Fe-2S ferredoxin-like"/>
    <property type="match status" value="1"/>
</dbReference>
<name>A0A822XNV3_NELNU</name>
<dbReference type="Gene3D" id="3.10.20.30">
    <property type="match status" value="1"/>
</dbReference>
<feature type="domain" description="2Fe-2S ferredoxin-type" evidence="11">
    <location>
        <begin position="31"/>
        <end position="107"/>
    </location>
</feature>
<accession>A0A822XNV3</accession>
<evidence type="ECO:0000256" key="2">
    <source>
        <dbReference type="ARBA" id="ARBA00007874"/>
    </source>
</evidence>
<evidence type="ECO:0000313" key="12">
    <source>
        <dbReference type="EMBL" id="DAD19188.1"/>
    </source>
</evidence>
<evidence type="ECO:0000256" key="3">
    <source>
        <dbReference type="ARBA" id="ARBA00022448"/>
    </source>
</evidence>
<evidence type="ECO:0000256" key="10">
    <source>
        <dbReference type="SAM" id="MobiDB-lite"/>
    </source>
</evidence>
<dbReference type="GO" id="GO:0009507">
    <property type="term" value="C:chloroplast"/>
    <property type="evidence" value="ECO:0007669"/>
    <property type="project" value="UniProtKB-SubCell"/>
</dbReference>
<keyword evidence="13" id="KW-1185">Reference proteome</keyword>
<evidence type="ECO:0000256" key="1">
    <source>
        <dbReference type="ARBA" id="ARBA00004229"/>
    </source>
</evidence>
<dbReference type="PANTHER" id="PTHR43112:SF9">
    <property type="entry name" value="FERREDOXIN C 1, CHLOROPLASTIC"/>
    <property type="match status" value="1"/>
</dbReference>
<proteinExistence type="inferred from homology"/>
<dbReference type="GO" id="GO:0051537">
    <property type="term" value="F:2 iron, 2 sulfur cluster binding"/>
    <property type="evidence" value="ECO:0007669"/>
    <property type="project" value="UniProtKB-KW"/>
</dbReference>
<feature type="compositionally biased region" description="Polar residues" evidence="10">
    <location>
        <begin position="1"/>
        <end position="17"/>
    </location>
</feature>
<reference evidence="12 13" key="1">
    <citation type="journal article" date="2020" name="Mol. Biol. Evol.">
        <title>Distinct Expression and Methylation Patterns for Genes with Different Fates following a Single Whole-Genome Duplication in Flowering Plants.</title>
        <authorList>
            <person name="Shi T."/>
            <person name="Rahmani R.S."/>
            <person name="Gugger P.F."/>
            <person name="Wang M."/>
            <person name="Li H."/>
            <person name="Zhang Y."/>
            <person name="Li Z."/>
            <person name="Wang Q."/>
            <person name="Van de Peer Y."/>
            <person name="Marchal K."/>
            <person name="Chen J."/>
        </authorList>
    </citation>
    <scope>NUCLEOTIDE SEQUENCE [LARGE SCALE GENOMIC DNA]</scope>
    <source>
        <tissue evidence="12">Leaf</tissue>
    </source>
</reference>
<sequence>MAMLHLSTSPALAQSTDPPIALPSASSHTSYKVTIVHDGRATTIDVDPNETILAKALDSSLIVPHDYKLGVCMMCPVRLVSGEVDQSEGMLSDNVVVYRLLCASYPR</sequence>
<evidence type="ECO:0000256" key="8">
    <source>
        <dbReference type="ARBA" id="ARBA00023014"/>
    </source>
</evidence>
<keyword evidence="3" id="KW-0813">Transport</keyword>
<evidence type="ECO:0000256" key="9">
    <source>
        <dbReference type="ARBA" id="ARBA00034078"/>
    </source>
</evidence>
<feature type="region of interest" description="Disordered" evidence="10">
    <location>
        <begin position="1"/>
        <end position="27"/>
    </location>
</feature>
<evidence type="ECO:0000256" key="4">
    <source>
        <dbReference type="ARBA" id="ARBA00022714"/>
    </source>
</evidence>
<dbReference type="EMBL" id="DUZY01000001">
    <property type="protein sequence ID" value="DAD19188.1"/>
    <property type="molecule type" value="Genomic_DNA"/>
</dbReference>
<gene>
    <name evidence="12" type="ORF">HUJ06_020651</name>
</gene>
<comment type="similarity">
    <text evidence="2">Belongs to the 2Fe2S plant-type ferredoxin family.</text>
</comment>
<dbReference type="GO" id="GO:0046872">
    <property type="term" value="F:metal ion binding"/>
    <property type="evidence" value="ECO:0007669"/>
    <property type="project" value="UniProtKB-KW"/>
</dbReference>
<comment type="cofactor">
    <cofactor evidence="9">
        <name>[2Fe-2S] cluster</name>
        <dbReference type="ChEBI" id="CHEBI:190135"/>
    </cofactor>
</comment>
<evidence type="ECO:0000313" key="13">
    <source>
        <dbReference type="Proteomes" id="UP000607653"/>
    </source>
</evidence>
<organism evidence="12 13">
    <name type="scientific">Nelumbo nucifera</name>
    <name type="common">Sacred lotus</name>
    <dbReference type="NCBI Taxonomy" id="4432"/>
    <lineage>
        <taxon>Eukaryota</taxon>
        <taxon>Viridiplantae</taxon>
        <taxon>Streptophyta</taxon>
        <taxon>Embryophyta</taxon>
        <taxon>Tracheophyta</taxon>
        <taxon>Spermatophyta</taxon>
        <taxon>Magnoliopsida</taxon>
        <taxon>Proteales</taxon>
        <taxon>Nelumbonaceae</taxon>
        <taxon>Nelumbo</taxon>
    </lineage>
</organism>
<keyword evidence="4" id="KW-0001">2Fe-2S</keyword>
<dbReference type="CDD" id="cd00207">
    <property type="entry name" value="fer2"/>
    <property type="match status" value="1"/>
</dbReference>
<keyword evidence="7" id="KW-0408">Iron</keyword>
<dbReference type="Proteomes" id="UP000607653">
    <property type="component" value="Unassembled WGS sequence"/>
</dbReference>
<comment type="caution">
    <text evidence="12">The sequence shown here is derived from an EMBL/GenBank/DDBJ whole genome shotgun (WGS) entry which is preliminary data.</text>
</comment>
<protein>
    <recommendedName>
        <fullName evidence="11">2Fe-2S ferredoxin-type domain-containing protein</fullName>
    </recommendedName>
</protein>
<dbReference type="PANTHER" id="PTHR43112">
    <property type="entry name" value="FERREDOXIN"/>
    <property type="match status" value="1"/>
</dbReference>
<evidence type="ECO:0000256" key="5">
    <source>
        <dbReference type="ARBA" id="ARBA00022723"/>
    </source>
</evidence>
<dbReference type="Pfam" id="PF00111">
    <property type="entry name" value="Fer2"/>
    <property type="match status" value="1"/>
</dbReference>
<evidence type="ECO:0000256" key="6">
    <source>
        <dbReference type="ARBA" id="ARBA00022982"/>
    </source>
</evidence>
<dbReference type="InterPro" id="IPR012675">
    <property type="entry name" value="Beta-grasp_dom_sf"/>
</dbReference>
<comment type="subcellular location">
    <subcellularLocation>
        <location evidence="1">Plastid</location>
        <location evidence="1">Chloroplast</location>
    </subcellularLocation>
</comment>
<dbReference type="PROSITE" id="PS51085">
    <property type="entry name" value="2FE2S_FER_2"/>
    <property type="match status" value="1"/>
</dbReference>